<evidence type="ECO:0000256" key="1">
    <source>
        <dbReference type="SAM" id="MobiDB-lite"/>
    </source>
</evidence>
<dbReference type="InterPro" id="IPR024516">
    <property type="entry name" value="Mce_C"/>
</dbReference>
<sequence>MVPAAVAAAVDAAHPDNSAALATRFRFPMNLSRGALRKVTAASLILTLAAASFLVGGELWKNVEKNTYSAYFAEANGLFVGDEIRILGVAVGVVDKIEPQPASSKVTFSVDKQYGIPANARAAILSPSLVTSRAVQLVPAYSGGPKLAAGSSIPLSRTAVPVEWDDFRKQLEKLTDALQPTSPGGVNSVGEFIDSAADNVRGQGDTARDTVVKLSEAISALGDHADDIFSTVRNLQLLVSALYSSSDLLASFNQNLAGVTTLLSNTPNEVGNALKSLDGALTDVRDFLAENREAAGVTFDRLGSITTALNDSRGDIKQILHIAPTVFQNFLNIYQPAQSAMTGILALNNFADIPQFICSSIEAASRARLARVSKLCLQYLNPIIKNRIYNYIPVGINPFVGTQARPSEITYSEDWLRPGYTPPPPPDAAAPPDAVPAPLPEQPAPADQPQPVEPPAPNATSNSIEVLQNLMLPTGPS</sequence>
<dbReference type="GO" id="GO:0005576">
    <property type="term" value="C:extracellular region"/>
    <property type="evidence" value="ECO:0007669"/>
    <property type="project" value="TreeGrafter"/>
</dbReference>
<dbReference type="eggNOG" id="COG1463">
    <property type="taxonomic scope" value="Bacteria"/>
</dbReference>
<organism evidence="4 5">
    <name type="scientific">Mycobacterium colombiense CECT 3035</name>
    <dbReference type="NCBI Taxonomy" id="1041522"/>
    <lineage>
        <taxon>Bacteria</taxon>
        <taxon>Bacillati</taxon>
        <taxon>Actinomycetota</taxon>
        <taxon>Actinomycetes</taxon>
        <taxon>Mycobacteriales</taxon>
        <taxon>Mycobacteriaceae</taxon>
        <taxon>Mycobacterium</taxon>
        <taxon>Mycobacterium avium complex (MAC)</taxon>
    </lineage>
</organism>
<dbReference type="Pfam" id="PF11887">
    <property type="entry name" value="Mce4_CUP1"/>
    <property type="match status" value="1"/>
</dbReference>
<dbReference type="PANTHER" id="PTHR33371:SF4">
    <property type="entry name" value="INTERMEMBRANE PHOSPHOLIPID TRANSPORT SYSTEM BINDING PROTEIN MLAD"/>
    <property type="match status" value="1"/>
</dbReference>
<name>J4TJB4_9MYCO</name>
<accession>J4TJB4</accession>
<dbReference type="Pfam" id="PF02470">
    <property type="entry name" value="MlaD"/>
    <property type="match status" value="1"/>
</dbReference>
<proteinExistence type="predicted"/>
<dbReference type="PANTHER" id="PTHR33371">
    <property type="entry name" value="INTERMEMBRANE PHOSPHOLIPID TRANSPORT SYSTEM BINDING PROTEIN MLAD-RELATED"/>
    <property type="match status" value="1"/>
</dbReference>
<dbReference type="InterPro" id="IPR005693">
    <property type="entry name" value="Mce"/>
</dbReference>
<dbReference type="NCBIfam" id="TIGR00996">
    <property type="entry name" value="Mtu_fam_mce"/>
    <property type="match status" value="1"/>
</dbReference>
<reference evidence="4 5" key="1">
    <citation type="journal article" date="2011" name="J. Bacteriol.">
        <title>Genome sequence of the Mycobacterium colombiense type strain, CECT 3035.</title>
        <authorList>
            <person name="Gonzalez-Perez M."/>
            <person name="Murcia M.I."/>
            <person name="Landsman D."/>
            <person name="Jordan I.K."/>
            <person name="Marino-Ramirez L."/>
        </authorList>
    </citation>
    <scope>NUCLEOTIDE SEQUENCE [LARGE SCALE GENOMIC DNA]</scope>
    <source>
        <strain evidence="4 5">CECT 3035</strain>
    </source>
</reference>
<evidence type="ECO:0000259" key="2">
    <source>
        <dbReference type="Pfam" id="PF02470"/>
    </source>
</evidence>
<dbReference type="InterPro" id="IPR052336">
    <property type="entry name" value="MlaD_Phospholipid_Transporter"/>
</dbReference>
<evidence type="ECO:0000313" key="4">
    <source>
        <dbReference type="EMBL" id="EJO89698.1"/>
    </source>
</evidence>
<feature type="domain" description="Mammalian cell entry C-terminal" evidence="3">
    <location>
        <begin position="145"/>
        <end position="295"/>
    </location>
</feature>
<dbReference type="AlphaFoldDB" id="J4TJB4"/>
<gene>
    <name evidence="4" type="ORF">MCOL_V205895</name>
</gene>
<dbReference type="STRING" id="1041522.GCA_002105755_01898"/>
<dbReference type="EMBL" id="AFVW02000002">
    <property type="protein sequence ID" value="EJO89698.1"/>
    <property type="molecule type" value="Genomic_DNA"/>
</dbReference>
<dbReference type="Proteomes" id="UP000006455">
    <property type="component" value="Unassembled WGS sequence"/>
</dbReference>
<dbReference type="InterPro" id="IPR003399">
    <property type="entry name" value="Mce/MlaD"/>
</dbReference>
<feature type="region of interest" description="Disordered" evidence="1">
    <location>
        <begin position="414"/>
        <end position="477"/>
    </location>
</feature>
<feature type="domain" description="Mce/MlaD" evidence="2">
    <location>
        <begin position="65"/>
        <end position="139"/>
    </location>
</feature>
<evidence type="ECO:0000259" key="3">
    <source>
        <dbReference type="Pfam" id="PF11887"/>
    </source>
</evidence>
<protein>
    <submittedName>
        <fullName evidence="4">Virulence factor Mce</fullName>
    </submittedName>
</protein>
<evidence type="ECO:0000313" key="5">
    <source>
        <dbReference type="Proteomes" id="UP000006455"/>
    </source>
</evidence>
<feature type="compositionally biased region" description="Pro residues" evidence="1">
    <location>
        <begin position="420"/>
        <end position="457"/>
    </location>
</feature>
<comment type="caution">
    <text evidence="4">The sequence shown here is derived from an EMBL/GenBank/DDBJ whole genome shotgun (WGS) entry which is preliminary data.</text>
</comment>